<evidence type="ECO:0000313" key="3">
    <source>
        <dbReference type="EMBL" id="OWY90464.1"/>
    </source>
</evidence>
<feature type="non-terminal residue" evidence="3">
    <location>
        <position position="201"/>
    </location>
</feature>
<reference evidence="4" key="1">
    <citation type="submission" date="2017-03" db="EMBL/GenBank/DDBJ databases">
        <title>Phytopthora megakarya and P. palmivora, two closely related causual agents of cacao black pod achieved similar genome size and gene model numbers by different mechanisms.</title>
        <authorList>
            <person name="Ali S."/>
            <person name="Shao J."/>
            <person name="Larry D.J."/>
            <person name="Kronmiller B."/>
            <person name="Shen D."/>
            <person name="Strem M.D."/>
            <person name="Melnick R.L."/>
            <person name="Guiltinan M.J."/>
            <person name="Tyler B.M."/>
            <person name="Meinhardt L.W."/>
            <person name="Bailey B.A."/>
        </authorList>
    </citation>
    <scope>NUCLEOTIDE SEQUENCE [LARGE SCALE GENOMIC DNA]</scope>
    <source>
        <strain evidence="4">zdho120</strain>
    </source>
</reference>
<name>A0A225UBH8_9STRA</name>
<evidence type="ECO:0008006" key="5">
    <source>
        <dbReference type="Google" id="ProtNLM"/>
    </source>
</evidence>
<dbReference type="OrthoDB" id="126772at2759"/>
<dbReference type="EMBL" id="NBNE01022868">
    <property type="protein sequence ID" value="OWY90464.1"/>
    <property type="molecule type" value="Genomic_DNA"/>
</dbReference>
<feature type="chain" id="PRO_5012013802" description="RxLR effector protein" evidence="2">
    <location>
        <begin position="20"/>
        <end position="201"/>
    </location>
</feature>
<dbReference type="STRING" id="4795.A0A225UBH8"/>
<sequence length="201" mass="21347">MKFTAGIVLIAVAVAEAAAESTNTLTTNPNTPTVNPKMVEGLGPQTPAGDDPKIKHAMDLLTGSHVSSSGSNYYTIDPKSLPTNNPQWPDWKSEWGLGPAIIPQEGASTDGTHRQLESTNTLTTDPNTPTVNPKMVEGLGPQTPAGDDPKIKHAMDLLTGSHVSSSGSNYYTIDPKSLPTNNPQWPDWKSEWGLGPAIIPQ</sequence>
<feature type="compositionally biased region" description="Low complexity" evidence="1">
    <location>
        <begin position="119"/>
        <end position="133"/>
    </location>
</feature>
<accession>A0A225UBH8</accession>
<dbReference type="Proteomes" id="UP000198211">
    <property type="component" value="Unassembled WGS sequence"/>
</dbReference>
<keyword evidence="4" id="KW-1185">Reference proteome</keyword>
<evidence type="ECO:0000313" key="4">
    <source>
        <dbReference type="Proteomes" id="UP000198211"/>
    </source>
</evidence>
<evidence type="ECO:0000256" key="2">
    <source>
        <dbReference type="SAM" id="SignalP"/>
    </source>
</evidence>
<proteinExistence type="predicted"/>
<evidence type="ECO:0000256" key="1">
    <source>
        <dbReference type="SAM" id="MobiDB-lite"/>
    </source>
</evidence>
<dbReference type="AlphaFoldDB" id="A0A225UBH8"/>
<protein>
    <recommendedName>
        <fullName evidence="5">RxLR effector protein</fullName>
    </recommendedName>
</protein>
<feature type="signal peptide" evidence="2">
    <location>
        <begin position="1"/>
        <end position="19"/>
    </location>
</feature>
<keyword evidence="2" id="KW-0732">Signal</keyword>
<comment type="caution">
    <text evidence="3">The sequence shown here is derived from an EMBL/GenBank/DDBJ whole genome shotgun (WGS) entry which is preliminary data.</text>
</comment>
<organism evidence="3 4">
    <name type="scientific">Phytophthora megakarya</name>
    <dbReference type="NCBI Taxonomy" id="4795"/>
    <lineage>
        <taxon>Eukaryota</taxon>
        <taxon>Sar</taxon>
        <taxon>Stramenopiles</taxon>
        <taxon>Oomycota</taxon>
        <taxon>Peronosporomycetes</taxon>
        <taxon>Peronosporales</taxon>
        <taxon>Peronosporaceae</taxon>
        <taxon>Phytophthora</taxon>
    </lineage>
</organism>
<gene>
    <name evidence="3" type="ORF">PHMEG_00041397</name>
</gene>
<feature type="region of interest" description="Disordered" evidence="1">
    <location>
        <begin position="118"/>
        <end position="139"/>
    </location>
</feature>